<dbReference type="NCBIfam" id="TIGR00350">
    <property type="entry name" value="lytR_cpsA_psr"/>
    <property type="match status" value="1"/>
</dbReference>
<dbReference type="STRING" id="1079994.SAMN04488565_2526"/>
<dbReference type="Pfam" id="PF03816">
    <property type="entry name" value="LytR_cpsA_psr"/>
    <property type="match status" value="1"/>
</dbReference>
<evidence type="ECO:0000313" key="3">
    <source>
        <dbReference type="EMBL" id="SDQ37705.1"/>
    </source>
</evidence>
<comment type="similarity">
    <text evidence="1">Belongs to the LytR/CpsA/Psr (LCP) family.</text>
</comment>
<dbReference type="Gene3D" id="3.40.630.190">
    <property type="entry name" value="LCP protein"/>
    <property type="match status" value="1"/>
</dbReference>
<dbReference type="OrthoDB" id="4865223at2"/>
<dbReference type="InterPro" id="IPR050922">
    <property type="entry name" value="LytR/CpsA/Psr_CW_biosynth"/>
</dbReference>
<dbReference type="eggNOG" id="COG1316">
    <property type="taxonomic scope" value="Bacteria"/>
</dbReference>
<reference evidence="3 4" key="1">
    <citation type="submission" date="2016-10" db="EMBL/GenBank/DDBJ databases">
        <authorList>
            <person name="de Groot N.N."/>
        </authorList>
    </citation>
    <scope>NUCLEOTIDE SEQUENCE [LARGE SCALE GENOMIC DNA]</scope>
    <source>
        <strain evidence="3 4">DSM 22788</strain>
    </source>
</reference>
<sequence length="301" mass="30478">MRAVAVAALVLVLALGGLTAVLASRIDAVTMPELGSSQQADADGTVYLFVGADSGIERAPSDVQRSTPEGQARADALVLVRLAPNGDASAMSIPRDLVATGDAIGPIALSLLEGPEALMQSVCSATGVAVDRYVSIDAPGFVEAIDALGGIEVDVELPVRDPAAELGIDRAGPQRVDGATALGLVRSRHPEQLVDGTWVRVSDDAGAQQRALWSARVLDGVRVALADAHPGALAGAVWAGSGSLSIGGGLHPFELARLARADLDVHELPGEKLGGGRALVLGDAGRAALADAGFRTDCALG</sequence>
<evidence type="ECO:0000259" key="2">
    <source>
        <dbReference type="Pfam" id="PF03816"/>
    </source>
</evidence>
<organism evidence="3 4">
    <name type="scientific">Leucobacter chromiiresistens</name>
    <dbReference type="NCBI Taxonomy" id="1079994"/>
    <lineage>
        <taxon>Bacteria</taxon>
        <taxon>Bacillati</taxon>
        <taxon>Actinomycetota</taxon>
        <taxon>Actinomycetes</taxon>
        <taxon>Micrococcales</taxon>
        <taxon>Microbacteriaceae</taxon>
        <taxon>Leucobacter</taxon>
    </lineage>
</organism>
<dbReference type="AlphaFoldDB" id="A0A1H1ADB0"/>
<dbReference type="Proteomes" id="UP000182690">
    <property type="component" value="Unassembled WGS sequence"/>
</dbReference>
<dbReference type="InterPro" id="IPR004474">
    <property type="entry name" value="LytR_CpsA_psr"/>
</dbReference>
<dbReference type="EMBL" id="FNKB01000001">
    <property type="protein sequence ID" value="SDQ37705.1"/>
    <property type="molecule type" value="Genomic_DNA"/>
</dbReference>
<feature type="domain" description="Cell envelope-related transcriptional attenuator" evidence="2">
    <location>
        <begin position="73"/>
        <end position="192"/>
    </location>
</feature>
<dbReference type="RefSeq" id="WP_074690252.1">
    <property type="nucleotide sequence ID" value="NZ_FNKB01000001.1"/>
</dbReference>
<evidence type="ECO:0000256" key="1">
    <source>
        <dbReference type="ARBA" id="ARBA00006068"/>
    </source>
</evidence>
<name>A0A1H1ADB0_9MICO</name>
<protein>
    <submittedName>
        <fullName evidence="3">Cell envelope-related function transcriptional attenuator common domain-containing protein</fullName>
    </submittedName>
</protein>
<dbReference type="PANTHER" id="PTHR33392:SF6">
    <property type="entry name" value="POLYISOPRENYL-TEICHOIC ACID--PEPTIDOGLYCAN TEICHOIC ACID TRANSFERASE TAGU"/>
    <property type="match status" value="1"/>
</dbReference>
<evidence type="ECO:0000313" key="4">
    <source>
        <dbReference type="Proteomes" id="UP000182690"/>
    </source>
</evidence>
<accession>A0A1H1ADB0</accession>
<proteinExistence type="inferred from homology"/>
<gene>
    <name evidence="3" type="ORF">SAMN04488565_2526</name>
</gene>
<dbReference type="PANTHER" id="PTHR33392">
    <property type="entry name" value="POLYISOPRENYL-TEICHOIC ACID--PEPTIDOGLYCAN TEICHOIC ACID TRANSFERASE TAGU"/>
    <property type="match status" value="1"/>
</dbReference>